<dbReference type="PANTHER" id="PTHR40661:SF3">
    <property type="entry name" value="FELS-1 PROPHAGE TRANSCRIPTIONAL REGULATOR"/>
    <property type="match status" value="1"/>
</dbReference>
<evidence type="ECO:0000256" key="5">
    <source>
        <dbReference type="ARBA" id="ARBA00023163"/>
    </source>
</evidence>
<dbReference type="InterPro" id="IPR036286">
    <property type="entry name" value="LexA/Signal_pep-like_sf"/>
</dbReference>
<keyword evidence="3" id="KW-0805">Transcription regulation</keyword>
<dbReference type="PROSITE" id="PS00501">
    <property type="entry name" value="SPASE_I_1"/>
    <property type="match status" value="1"/>
</dbReference>
<dbReference type="GO" id="GO:0006508">
    <property type="term" value="P:proteolysis"/>
    <property type="evidence" value="ECO:0007669"/>
    <property type="project" value="UniProtKB-KW"/>
</dbReference>
<dbReference type="SUPFAM" id="SSF47413">
    <property type="entry name" value="lambda repressor-like DNA-binding domains"/>
    <property type="match status" value="1"/>
</dbReference>
<organism evidence="7 8">
    <name type="scientific">Burkholderia aenigmatica</name>
    <dbReference type="NCBI Taxonomy" id="2015348"/>
    <lineage>
        <taxon>Bacteria</taxon>
        <taxon>Pseudomonadati</taxon>
        <taxon>Pseudomonadota</taxon>
        <taxon>Betaproteobacteria</taxon>
        <taxon>Burkholderiales</taxon>
        <taxon>Burkholderiaceae</taxon>
        <taxon>Burkholderia</taxon>
        <taxon>Burkholderia cepacia complex</taxon>
    </lineage>
</organism>
<reference evidence="7 8" key="1">
    <citation type="submission" date="2019-09" db="EMBL/GenBank/DDBJ databases">
        <authorList>
            <person name="Depoorter E."/>
        </authorList>
    </citation>
    <scope>NUCLEOTIDE SEQUENCE [LARGE SCALE GENOMIC DNA]</scope>
    <source>
        <strain evidence="7">LMG 13014</strain>
    </source>
</reference>
<accession>A0A6P2N5Z6</accession>
<evidence type="ECO:0000256" key="3">
    <source>
        <dbReference type="ARBA" id="ARBA00023015"/>
    </source>
</evidence>
<gene>
    <name evidence="7" type="ORF">BLA13014_04113</name>
</gene>
<dbReference type="InterPro" id="IPR015927">
    <property type="entry name" value="Peptidase_S24_S26A/B/C"/>
</dbReference>
<evidence type="ECO:0000259" key="6">
    <source>
        <dbReference type="PROSITE" id="PS50943"/>
    </source>
</evidence>
<dbReference type="SUPFAM" id="SSF51306">
    <property type="entry name" value="LexA/Signal peptidase"/>
    <property type="match status" value="1"/>
</dbReference>
<feature type="domain" description="HTH cro/C1-type" evidence="6">
    <location>
        <begin position="36"/>
        <end position="81"/>
    </location>
</feature>
<dbReference type="Proteomes" id="UP000494261">
    <property type="component" value="Unassembled WGS sequence"/>
</dbReference>
<dbReference type="AlphaFoldDB" id="A0A6P2N5Z6"/>
<evidence type="ECO:0000256" key="4">
    <source>
        <dbReference type="ARBA" id="ARBA00023125"/>
    </source>
</evidence>
<keyword evidence="5" id="KW-0804">Transcription</keyword>
<name>A0A6P2N5Z6_9BURK</name>
<evidence type="ECO:0000256" key="1">
    <source>
        <dbReference type="ARBA" id="ARBA00022670"/>
    </source>
</evidence>
<keyword evidence="1" id="KW-0645">Protease</keyword>
<dbReference type="RefSeq" id="WP_175023834.1">
    <property type="nucleotide sequence ID" value="NZ_CABVQC010000028.1"/>
</dbReference>
<keyword evidence="4" id="KW-0238">DNA-binding</keyword>
<dbReference type="InterPro" id="IPR001387">
    <property type="entry name" value="Cro/C1-type_HTH"/>
</dbReference>
<evidence type="ECO:0000256" key="2">
    <source>
        <dbReference type="ARBA" id="ARBA00022801"/>
    </source>
</evidence>
<evidence type="ECO:0000313" key="7">
    <source>
        <dbReference type="EMBL" id="VWB88825.1"/>
    </source>
</evidence>
<dbReference type="InterPro" id="IPR019756">
    <property type="entry name" value="Pept_S26A_signal_pept_1_Ser-AS"/>
</dbReference>
<dbReference type="InterPro" id="IPR010982">
    <property type="entry name" value="Lambda_DNA-bd_dom_sf"/>
</dbReference>
<dbReference type="PROSITE" id="PS50943">
    <property type="entry name" value="HTH_CROC1"/>
    <property type="match status" value="1"/>
</dbReference>
<dbReference type="PANTHER" id="PTHR40661">
    <property type="match status" value="1"/>
</dbReference>
<dbReference type="Gene3D" id="2.10.109.10">
    <property type="entry name" value="Umud Fragment, subunit A"/>
    <property type="match status" value="1"/>
</dbReference>
<protein>
    <submittedName>
        <fullName evidence="7">Putative phage repressor</fullName>
    </submittedName>
</protein>
<dbReference type="CDD" id="cd06529">
    <property type="entry name" value="S24_LexA-like"/>
    <property type="match status" value="1"/>
</dbReference>
<sequence>MDKTTKRRELTAEEKQDVARLKAAWLAYKDRNEGATQEWLGRETGIGSQGAVGQYLRGVIPLNLPALLSFARVLGMRPADISPTLSGLVPSNDGPVGTPIIPIEHGAETPDGYVAIPQYNLQCEAGSGHIQWEIEREVEPSTYSLRYLRDQGIKPQNARRVKITGDSMEPTLYDGDSALIDCGDTAVRDGKVYALRYGDGFRVKRILKKYDGSLVLVSDNKKYAEETISAEQAAQFITILGRVRDRSGSGGLE</sequence>
<keyword evidence="2" id="KW-0378">Hydrolase</keyword>
<dbReference type="EMBL" id="CABVQC010000028">
    <property type="protein sequence ID" value="VWB88825.1"/>
    <property type="molecule type" value="Genomic_DNA"/>
</dbReference>
<dbReference type="Gene3D" id="1.10.260.40">
    <property type="entry name" value="lambda repressor-like DNA-binding domains"/>
    <property type="match status" value="1"/>
</dbReference>
<dbReference type="Pfam" id="PF00717">
    <property type="entry name" value="Peptidase_S24"/>
    <property type="match status" value="1"/>
</dbReference>
<dbReference type="InterPro" id="IPR039418">
    <property type="entry name" value="LexA-like"/>
</dbReference>
<evidence type="ECO:0000313" key="8">
    <source>
        <dbReference type="Proteomes" id="UP000494261"/>
    </source>
</evidence>
<dbReference type="GO" id="GO:0003677">
    <property type="term" value="F:DNA binding"/>
    <property type="evidence" value="ECO:0007669"/>
    <property type="project" value="UniProtKB-KW"/>
</dbReference>
<dbReference type="GO" id="GO:0016020">
    <property type="term" value="C:membrane"/>
    <property type="evidence" value="ECO:0007669"/>
    <property type="project" value="InterPro"/>
</dbReference>
<proteinExistence type="predicted"/>
<dbReference type="GO" id="GO:0004252">
    <property type="term" value="F:serine-type endopeptidase activity"/>
    <property type="evidence" value="ECO:0007669"/>
    <property type="project" value="InterPro"/>
</dbReference>